<accession>A0A699GVZ7</accession>
<evidence type="ECO:0000313" key="1">
    <source>
        <dbReference type="EMBL" id="GEV63395.1"/>
    </source>
</evidence>
<protein>
    <submittedName>
        <fullName evidence="1">Uncharacterized protein</fullName>
    </submittedName>
</protein>
<dbReference type="Pfam" id="PF14223">
    <property type="entry name" value="Retrotran_gag_2"/>
    <property type="match status" value="1"/>
</dbReference>
<organism evidence="1">
    <name type="scientific">Tanacetum cinerariifolium</name>
    <name type="common">Dalmatian daisy</name>
    <name type="synonym">Chrysanthemum cinerariifolium</name>
    <dbReference type="NCBI Taxonomy" id="118510"/>
    <lineage>
        <taxon>Eukaryota</taxon>
        <taxon>Viridiplantae</taxon>
        <taxon>Streptophyta</taxon>
        <taxon>Embryophyta</taxon>
        <taxon>Tracheophyta</taxon>
        <taxon>Spermatophyta</taxon>
        <taxon>Magnoliopsida</taxon>
        <taxon>eudicotyledons</taxon>
        <taxon>Gunneridae</taxon>
        <taxon>Pentapetalae</taxon>
        <taxon>asterids</taxon>
        <taxon>campanulids</taxon>
        <taxon>Asterales</taxon>
        <taxon>Asteraceae</taxon>
        <taxon>Asteroideae</taxon>
        <taxon>Anthemideae</taxon>
        <taxon>Anthemidinae</taxon>
        <taxon>Tanacetum</taxon>
    </lineage>
</organism>
<sequence>MDLESAQNNAVAKLPLLKQGNYETIIANADGTFTLTISGPVTIEEKAQKKNNVKARSLQLMALLNEHLLTFSQYKEYKTLFKAIQARFSGNDATKKTQKTFLKQMYENFNAPSTESLNSIFNRLQKIISQLAILGENISQEDLNMKFLKSFHAEWNTHVVVWRNKANPDTIFTTISKLNKK</sequence>
<comment type="caution">
    <text evidence="1">The sequence shown here is derived from an EMBL/GenBank/DDBJ whole genome shotgun (WGS) entry which is preliminary data.</text>
</comment>
<proteinExistence type="predicted"/>
<dbReference type="AlphaFoldDB" id="A0A699GVZ7"/>
<dbReference type="EMBL" id="BKCJ010029379">
    <property type="protein sequence ID" value="GEV63395.1"/>
    <property type="molecule type" value="Genomic_DNA"/>
</dbReference>
<name>A0A699GVZ7_TANCI</name>
<reference evidence="1" key="1">
    <citation type="journal article" date="2019" name="Sci. Rep.">
        <title>Draft genome of Tanacetum cinerariifolium, the natural source of mosquito coil.</title>
        <authorList>
            <person name="Yamashiro T."/>
            <person name="Shiraishi A."/>
            <person name="Satake H."/>
            <person name="Nakayama K."/>
        </authorList>
    </citation>
    <scope>NUCLEOTIDE SEQUENCE</scope>
</reference>
<gene>
    <name evidence="1" type="ORF">Tci_135372</name>
</gene>